<dbReference type="InterPro" id="IPR006461">
    <property type="entry name" value="PLAC_motif_containing"/>
</dbReference>
<dbReference type="NCBIfam" id="TIGR01571">
    <property type="entry name" value="A_thal_Cys_rich"/>
    <property type="match status" value="1"/>
</dbReference>
<evidence type="ECO:0000256" key="2">
    <source>
        <dbReference type="SAM" id="Phobius"/>
    </source>
</evidence>
<keyword evidence="2" id="KW-0472">Membrane</keyword>
<keyword evidence="2" id="KW-1133">Transmembrane helix</keyword>
<proteinExistence type="predicted"/>
<sequence>METTTRSFGSNLLTGFDGGGKRRFALREIEERAGSCGRHHPRRTQPAHRCSSGRTGLFCPCVLYGRNIEAVRDEIPWTQPCVCHAVCVEGGMALAAVTALFGGYIDPQTTVVICEGLFFAWWMCGIYSGLFRQELQKKYHLKNAPCDHCMVHCCLHWCALCQEHREMKNHLSDADASSSTTMDPPPVQAMNTEENKDASSSSSSSPSSAKSQHNDLEMVPL</sequence>
<feature type="region of interest" description="Disordered" evidence="1">
    <location>
        <begin position="172"/>
        <end position="221"/>
    </location>
</feature>
<dbReference type="Proteomes" id="UP000824890">
    <property type="component" value="Unassembled WGS sequence"/>
</dbReference>
<gene>
    <name evidence="3" type="ORF">HID58_017166</name>
</gene>
<feature type="transmembrane region" description="Helical" evidence="2">
    <location>
        <begin position="82"/>
        <end position="104"/>
    </location>
</feature>
<reference evidence="3 4" key="1">
    <citation type="submission" date="2021-05" db="EMBL/GenBank/DDBJ databases">
        <title>Genome Assembly of Synthetic Allotetraploid Brassica napus Reveals Homoeologous Exchanges between Subgenomes.</title>
        <authorList>
            <person name="Davis J.T."/>
        </authorList>
    </citation>
    <scope>NUCLEOTIDE SEQUENCE [LARGE SCALE GENOMIC DNA]</scope>
    <source>
        <strain evidence="4">cv. Da-Ae</strain>
        <tissue evidence="3">Seedling</tissue>
    </source>
</reference>
<name>A0ABQ8D8U4_BRANA</name>
<dbReference type="Pfam" id="PF04749">
    <property type="entry name" value="PLAC8"/>
    <property type="match status" value="1"/>
</dbReference>
<feature type="compositionally biased region" description="Basic and acidic residues" evidence="1">
    <location>
        <begin position="212"/>
        <end position="221"/>
    </location>
</feature>
<protein>
    <recommendedName>
        <fullName evidence="5">Cell number regulator 6</fullName>
    </recommendedName>
</protein>
<comment type="caution">
    <text evidence="3">The sequence shown here is derived from an EMBL/GenBank/DDBJ whole genome shotgun (WGS) entry which is preliminary data.</text>
</comment>
<evidence type="ECO:0000313" key="3">
    <source>
        <dbReference type="EMBL" id="KAH0924910.1"/>
    </source>
</evidence>
<feature type="transmembrane region" description="Helical" evidence="2">
    <location>
        <begin position="110"/>
        <end position="130"/>
    </location>
</feature>
<evidence type="ECO:0008006" key="5">
    <source>
        <dbReference type="Google" id="ProtNLM"/>
    </source>
</evidence>
<evidence type="ECO:0000313" key="4">
    <source>
        <dbReference type="Proteomes" id="UP000824890"/>
    </source>
</evidence>
<dbReference type="PANTHER" id="PTHR15907">
    <property type="entry name" value="DUF614 FAMILY PROTEIN-RELATED"/>
    <property type="match status" value="1"/>
</dbReference>
<dbReference type="EMBL" id="JAGKQM010000005">
    <property type="protein sequence ID" value="KAH0924910.1"/>
    <property type="molecule type" value="Genomic_DNA"/>
</dbReference>
<keyword evidence="4" id="KW-1185">Reference proteome</keyword>
<feature type="compositionally biased region" description="Low complexity" evidence="1">
    <location>
        <begin position="199"/>
        <end position="208"/>
    </location>
</feature>
<organism evidence="3 4">
    <name type="scientific">Brassica napus</name>
    <name type="common">Rape</name>
    <dbReference type="NCBI Taxonomy" id="3708"/>
    <lineage>
        <taxon>Eukaryota</taxon>
        <taxon>Viridiplantae</taxon>
        <taxon>Streptophyta</taxon>
        <taxon>Embryophyta</taxon>
        <taxon>Tracheophyta</taxon>
        <taxon>Spermatophyta</taxon>
        <taxon>Magnoliopsida</taxon>
        <taxon>eudicotyledons</taxon>
        <taxon>Gunneridae</taxon>
        <taxon>Pentapetalae</taxon>
        <taxon>rosids</taxon>
        <taxon>malvids</taxon>
        <taxon>Brassicales</taxon>
        <taxon>Brassicaceae</taxon>
        <taxon>Brassiceae</taxon>
        <taxon>Brassica</taxon>
    </lineage>
</organism>
<keyword evidence="2" id="KW-0812">Transmembrane</keyword>
<evidence type="ECO:0000256" key="1">
    <source>
        <dbReference type="SAM" id="MobiDB-lite"/>
    </source>
</evidence>
<accession>A0ABQ8D8U4</accession>